<keyword evidence="2" id="KW-0479">Metal-binding</keyword>
<dbReference type="GO" id="GO:0005783">
    <property type="term" value="C:endoplasmic reticulum"/>
    <property type="evidence" value="ECO:0007669"/>
    <property type="project" value="TreeGrafter"/>
</dbReference>
<dbReference type="EMBL" id="HBNS01031311">
    <property type="protein sequence ID" value="CAE4625591.1"/>
    <property type="molecule type" value="Transcribed_RNA"/>
</dbReference>
<dbReference type="PANTHER" id="PTHR10869">
    <property type="entry name" value="PROLYL 4-HYDROXYLASE ALPHA SUBUNIT"/>
    <property type="match status" value="1"/>
</dbReference>
<dbReference type="InterPro" id="IPR045054">
    <property type="entry name" value="P4HA-like"/>
</dbReference>
<comment type="cofactor">
    <cofactor evidence="1">
        <name>L-ascorbate</name>
        <dbReference type="ChEBI" id="CHEBI:38290"/>
    </cofactor>
</comment>
<dbReference type="Pfam" id="PF13640">
    <property type="entry name" value="2OG-FeII_Oxy_3"/>
    <property type="match status" value="1"/>
</dbReference>
<proteinExistence type="predicted"/>
<name>A0A6U3RVV9_9STRA</name>
<dbReference type="GO" id="GO:0031418">
    <property type="term" value="F:L-ascorbic acid binding"/>
    <property type="evidence" value="ECO:0007669"/>
    <property type="project" value="InterPro"/>
</dbReference>
<dbReference type="InterPro" id="IPR006620">
    <property type="entry name" value="Pro_4_hyd_alph"/>
</dbReference>
<gene>
    <name evidence="8" type="ORF">DBRI00130_LOCUS24553</name>
    <name evidence="9" type="ORF">DBRI00130_LOCUS24554</name>
</gene>
<evidence type="ECO:0000313" key="9">
    <source>
        <dbReference type="EMBL" id="CAE4625591.1"/>
    </source>
</evidence>
<evidence type="ECO:0000313" key="8">
    <source>
        <dbReference type="EMBL" id="CAE4625590.1"/>
    </source>
</evidence>
<evidence type="ECO:0000259" key="7">
    <source>
        <dbReference type="PROSITE" id="PS51471"/>
    </source>
</evidence>
<dbReference type="InterPro" id="IPR044862">
    <property type="entry name" value="Pro_4_hyd_alph_FE2OG_OXY"/>
</dbReference>
<dbReference type="GO" id="GO:0004656">
    <property type="term" value="F:procollagen-proline 4-dioxygenase activity"/>
    <property type="evidence" value="ECO:0007669"/>
    <property type="project" value="TreeGrafter"/>
</dbReference>
<dbReference type="GO" id="GO:0005506">
    <property type="term" value="F:iron ion binding"/>
    <property type="evidence" value="ECO:0007669"/>
    <property type="project" value="InterPro"/>
</dbReference>
<dbReference type="EMBL" id="HBNS01031310">
    <property type="protein sequence ID" value="CAE4625590.1"/>
    <property type="molecule type" value="Transcribed_RNA"/>
</dbReference>
<feature type="compositionally biased region" description="Polar residues" evidence="6">
    <location>
        <begin position="391"/>
        <end position="408"/>
    </location>
</feature>
<evidence type="ECO:0000256" key="4">
    <source>
        <dbReference type="ARBA" id="ARBA00023002"/>
    </source>
</evidence>
<reference evidence="9" key="1">
    <citation type="submission" date="2021-01" db="EMBL/GenBank/DDBJ databases">
        <authorList>
            <person name="Corre E."/>
            <person name="Pelletier E."/>
            <person name="Niang G."/>
            <person name="Scheremetjew M."/>
            <person name="Finn R."/>
            <person name="Kale V."/>
            <person name="Holt S."/>
            <person name="Cochrane G."/>
            <person name="Meng A."/>
            <person name="Brown T."/>
            <person name="Cohen L."/>
        </authorList>
    </citation>
    <scope>NUCLEOTIDE SEQUENCE</scope>
    <source>
        <strain evidence="9">GSO104</strain>
    </source>
</reference>
<dbReference type="InterPro" id="IPR005123">
    <property type="entry name" value="Oxoglu/Fe-dep_dioxygenase_dom"/>
</dbReference>
<dbReference type="SMART" id="SM00702">
    <property type="entry name" value="P4Hc"/>
    <property type="match status" value="1"/>
</dbReference>
<dbReference type="PROSITE" id="PS51471">
    <property type="entry name" value="FE2OG_OXY"/>
    <property type="match status" value="1"/>
</dbReference>
<sequence length="432" mass="47905">MTGNQKINCLMGSGAVKGEANAATVPNQFMNDKNSFLSTPHKIPATDSPSDKVKENLELQVGLPNQPRADLGGFSGNPLVRQIFTSQGNFGNRVPTTHELLALQNTTTLTHNLIPPHLQTEMQRLQQLQQQQLQQQQQTWALQQLYPHGVLASPALIHPLPQVQVQVPLTVQDRPHVPPVFNGVNPNYPGVRMIHSSPPIFTVDNFLTTEECHFLIHSATDSFGPAPVVGKGAGELSKSRTSSTCYLAREDLPEYMMKVTALTGKPMEHCELPQVGRYLPSQQYLQHFDAFDLSNEDGRRFASNGGQRTVTVLVYLNDVSRGGQTAFPSLNIEVQPKQGMALVFFPATVDGYLDKMALHAALPAVDPKYVSQVWIRQGNYEGQPSKRIHPHQQQMAQQLGVSSSPQHQDLSHQQRHLHLSQWNKSESSHLSK</sequence>
<protein>
    <recommendedName>
        <fullName evidence="7">Fe2OG dioxygenase domain-containing protein</fullName>
    </recommendedName>
</protein>
<evidence type="ECO:0000256" key="5">
    <source>
        <dbReference type="ARBA" id="ARBA00023004"/>
    </source>
</evidence>
<dbReference type="Gene3D" id="2.60.120.620">
    <property type="entry name" value="q2cbj1_9rhob like domain"/>
    <property type="match status" value="1"/>
</dbReference>
<feature type="region of interest" description="Disordered" evidence="6">
    <location>
        <begin position="382"/>
        <end position="432"/>
    </location>
</feature>
<keyword evidence="3" id="KW-0223">Dioxygenase</keyword>
<keyword evidence="4" id="KW-0560">Oxidoreductase</keyword>
<dbReference type="PANTHER" id="PTHR10869:SF229">
    <property type="entry name" value="PROLYL 4-HYDROXYLASE ALPHA SUBUNIT DOMAIN-CONTAINING PROTEIN"/>
    <property type="match status" value="1"/>
</dbReference>
<evidence type="ECO:0000256" key="2">
    <source>
        <dbReference type="ARBA" id="ARBA00022723"/>
    </source>
</evidence>
<evidence type="ECO:0000256" key="3">
    <source>
        <dbReference type="ARBA" id="ARBA00022964"/>
    </source>
</evidence>
<accession>A0A6U3RVV9</accession>
<evidence type="ECO:0000256" key="1">
    <source>
        <dbReference type="ARBA" id="ARBA00001961"/>
    </source>
</evidence>
<dbReference type="AlphaFoldDB" id="A0A6U3RVV9"/>
<evidence type="ECO:0000256" key="6">
    <source>
        <dbReference type="SAM" id="MobiDB-lite"/>
    </source>
</evidence>
<organism evidence="9">
    <name type="scientific">Ditylum brightwellii</name>
    <dbReference type="NCBI Taxonomy" id="49249"/>
    <lineage>
        <taxon>Eukaryota</taxon>
        <taxon>Sar</taxon>
        <taxon>Stramenopiles</taxon>
        <taxon>Ochrophyta</taxon>
        <taxon>Bacillariophyta</taxon>
        <taxon>Mediophyceae</taxon>
        <taxon>Lithodesmiophycidae</taxon>
        <taxon>Lithodesmiales</taxon>
        <taxon>Lithodesmiaceae</taxon>
        <taxon>Ditylum</taxon>
    </lineage>
</organism>
<keyword evidence="5" id="KW-0408">Iron</keyword>
<feature type="domain" description="Fe2OG dioxygenase" evidence="7">
    <location>
        <begin position="269"/>
        <end position="377"/>
    </location>
</feature>